<feature type="transmembrane region" description="Helical" evidence="7">
    <location>
        <begin position="242"/>
        <end position="266"/>
    </location>
</feature>
<accession>A0A133VCA6</accession>
<keyword evidence="5 7" id="KW-1133">Transmembrane helix</keyword>
<keyword evidence="4 7" id="KW-0812">Transmembrane</keyword>
<dbReference type="GO" id="GO:0022857">
    <property type="term" value="F:transmembrane transporter activity"/>
    <property type="evidence" value="ECO:0007669"/>
    <property type="project" value="InterPro"/>
</dbReference>
<sequence>MFSIAGVFMLYAWQASVIWLLLIRLMQGIAEAPIWVNAQTAIADLSPREKRGRAMGMYGSSWALGFAVGPLAGGLLYSIVGAGGSFLISGLLAIVGAIIIMGTFIPKPKVTFEKTSLEGLWRPCLVGFVYLGIVGLILTLFPPYGRELGITSAGIGGLITLFGVLRATLFLPMGNIADKFGYRNIILIGLAGVTIASLGIGFFSNPILLLLAIALLAWGGGAIYPAAVSMASEVGKGKNRGYVLGIFNAASMAGWGILATGGGGIADTFGSTTPYFMCAILALGILLILWKVLPRR</sequence>
<dbReference type="InterPro" id="IPR036259">
    <property type="entry name" value="MFS_trans_sf"/>
</dbReference>
<comment type="subcellular location">
    <subcellularLocation>
        <location evidence="1">Cell membrane</location>
        <topology evidence="1">Multi-pass membrane protein</topology>
    </subcellularLocation>
</comment>
<proteinExistence type="predicted"/>
<feature type="transmembrane region" description="Helical" evidence="7">
    <location>
        <begin position="150"/>
        <end position="173"/>
    </location>
</feature>
<dbReference type="InterPro" id="IPR011701">
    <property type="entry name" value="MFS"/>
</dbReference>
<organism evidence="9 10">
    <name type="scientific">candidate division MSBL1 archaeon SCGC-AAA261G05</name>
    <dbReference type="NCBI Taxonomy" id="1698276"/>
    <lineage>
        <taxon>Archaea</taxon>
        <taxon>Methanobacteriati</taxon>
        <taxon>Methanobacteriota</taxon>
        <taxon>candidate division MSBL1</taxon>
    </lineage>
</organism>
<dbReference type="Pfam" id="PF07690">
    <property type="entry name" value="MFS_1"/>
    <property type="match status" value="2"/>
</dbReference>
<evidence type="ECO:0000313" key="10">
    <source>
        <dbReference type="Proteomes" id="UP000070405"/>
    </source>
</evidence>
<evidence type="ECO:0000256" key="4">
    <source>
        <dbReference type="ARBA" id="ARBA00022692"/>
    </source>
</evidence>
<keyword evidence="10" id="KW-1185">Reference proteome</keyword>
<feature type="transmembrane region" description="Helical" evidence="7">
    <location>
        <begin position="6"/>
        <end position="23"/>
    </location>
</feature>
<dbReference type="InterPro" id="IPR050171">
    <property type="entry name" value="MFS_Transporters"/>
</dbReference>
<evidence type="ECO:0000256" key="6">
    <source>
        <dbReference type="ARBA" id="ARBA00023136"/>
    </source>
</evidence>
<evidence type="ECO:0000256" key="3">
    <source>
        <dbReference type="ARBA" id="ARBA00022475"/>
    </source>
</evidence>
<dbReference type="PANTHER" id="PTHR23517">
    <property type="entry name" value="RESISTANCE PROTEIN MDTM, PUTATIVE-RELATED-RELATED"/>
    <property type="match status" value="1"/>
</dbReference>
<dbReference type="GO" id="GO:0005886">
    <property type="term" value="C:plasma membrane"/>
    <property type="evidence" value="ECO:0007669"/>
    <property type="project" value="UniProtKB-SubCell"/>
</dbReference>
<feature type="domain" description="Major facilitator superfamily (MFS) profile" evidence="8">
    <location>
        <begin position="1"/>
        <end position="296"/>
    </location>
</feature>
<feature type="transmembrane region" description="Helical" evidence="7">
    <location>
        <begin position="86"/>
        <end position="105"/>
    </location>
</feature>
<keyword evidence="6 7" id="KW-0472">Membrane</keyword>
<name>A0A133VCA6_9EURY</name>
<dbReference type="InterPro" id="IPR020846">
    <property type="entry name" value="MFS_dom"/>
</dbReference>
<dbReference type="Gene3D" id="1.20.1250.20">
    <property type="entry name" value="MFS general substrate transporter like domains"/>
    <property type="match status" value="2"/>
</dbReference>
<evidence type="ECO:0000256" key="5">
    <source>
        <dbReference type="ARBA" id="ARBA00022989"/>
    </source>
</evidence>
<dbReference type="PROSITE" id="PS50850">
    <property type="entry name" value="MFS"/>
    <property type="match status" value="1"/>
</dbReference>
<keyword evidence="2" id="KW-0813">Transport</keyword>
<evidence type="ECO:0000256" key="1">
    <source>
        <dbReference type="ARBA" id="ARBA00004651"/>
    </source>
</evidence>
<protein>
    <recommendedName>
        <fullName evidence="8">Major facilitator superfamily (MFS) profile domain-containing protein</fullName>
    </recommendedName>
</protein>
<gene>
    <name evidence="9" type="ORF">AKJ47_00900</name>
</gene>
<keyword evidence="3" id="KW-1003">Cell membrane</keyword>
<dbReference type="PANTHER" id="PTHR23517:SF3">
    <property type="entry name" value="INTEGRAL MEMBRANE TRANSPORT PROTEIN"/>
    <property type="match status" value="1"/>
</dbReference>
<dbReference type="Proteomes" id="UP000070405">
    <property type="component" value="Unassembled WGS sequence"/>
</dbReference>
<evidence type="ECO:0000256" key="2">
    <source>
        <dbReference type="ARBA" id="ARBA00022448"/>
    </source>
</evidence>
<comment type="caution">
    <text evidence="9">The sequence shown here is derived from an EMBL/GenBank/DDBJ whole genome shotgun (WGS) entry which is preliminary data.</text>
</comment>
<feature type="transmembrane region" description="Helical" evidence="7">
    <location>
        <begin position="125"/>
        <end position="144"/>
    </location>
</feature>
<feature type="transmembrane region" description="Helical" evidence="7">
    <location>
        <begin position="185"/>
        <end position="203"/>
    </location>
</feature>
<feature type="transmembrane region" description="Helical" evidence="7">
    <location>
        <begin position="272"/>
        <end position="293"/>
    </location>
</feature>
<evidence type="ECO:0000313" key="9">
    <source>
        <dbReference type="EMBL" id="KXB04082.1"/>
    </source>
</evidence>
<dbReference type="EMBL" id="LHYA01000006">
    <property type="protein sequence ID" value="KXB04082.1"/>
    <property type="molecule type" value="Genomic_DNA"/>
</dbReference>
<dbReference type="SUPFAM" id="SSF103473">
    <property type="entry name" value="MFS general substrate transporter"/>
    <property type="match status" value="2"/>
</dbReference>
<evidence type="ECO:0000259" key="8">
    <source>
        <dbReference type="PROSITE" id="PS50850"/>
    </source>
</evidence>
<reference evidence="9 10" key="1">
    <citation type="journal article" date="2016" name="Sci. Rep.">
        <title>Metabolic traits of an uncultured archaeal lineage -MSBL1- from brine pools of the Red Sea.</title>
        <authorList>
            <person name="Mwirichia R."/>
            <person name="Alam I."/>
            <person name="Rashid M."/>
            <person name="Vinu M."/>
            <person name="Ba-Alawi W."/>
            <person name="Anthony Kamau A."/>
            <person name="Kamanda Ngugi D."/>
            <person name="Goker M."/>
            <person name="Klenk H.P."/>
            <person name="Bajic V."/>
            <person name="Stingl U."/>
        </authorList>
    </citation>
    <scope>NUCLEOTIDE SEQUENCE [LARGE SCALE GENOMIC DNA]</scope>
    <source>
        <strain evidence="9">SCGC-AAA261G05</strain>
    </source>
</reference>
<feature type="transmembrane region" description="Helical" evidence="7">
    <location>
        <begin position="58"/>
        <end position="80"/>
    </location>
</feature>
<evidence type="ECO:0000256" key="7">
    <source>
        <dbReference type="SAM" id="Phobius"/>
    </source>
</evidence>
<feature type="transmembrane region" description="Helical" evidence="7">
    <location>
        <begin position="209"/>
        <end position="230"/>
    </location>
</feature>
<dbReference type="AlphaFoldDB" id="A0A133VCA6"/>